<keyword evidence="1" id="KW-0812">Transmembrane</keyword>
<organism evidence="2 3">
    <name type="scientific">Neiella holothuriorum</name>
    <dbReference type="NCBI Taxonomy" id="2870530"/>
    <lineage>
        <taxon>Bacteria</taxon>
        <taxon>Pseudomonadati</taxon>
        <taxon>Pseudomonadota</taxon>
        <taxon>Gammaproteobacteria</taxon>
        <taxon>Alteromonadales</taxon>
        <taxon>Echinimonadaceae</taxon>
        <taxon>Neiella</taxon>
    </lineage>
</organism>
<accession>A0ABS7EHG8</accession>
<evidence type="ECO:0000313" key="2">
    <source>
        <dbReference type="EMBL" id="MBW8191770.1"/>
    </source>
</evidence>
<reference evidence="2" key="1">
    <citation type="submission" date="2021-07" db="EMBL/GenBank/DDBJ databases">
        <title>Neiella marina sp. nov., isolated from the intestinal content of sea cucumber Apostichopus japonicus.</title>
        <authorList>
            <person name="Bai X."/>
        </authorList>
    </citation>
    <scope>NUCLEOTIDE SEQUENCE</scope>
    <source>
        <strain evidence="2">126</strain>
    </source>
</reference>
<feature type="transmembrane region" description="Helical" evidence="1">
    <location>
        <begin position="6"/>
        <end position="31"/>
    </location>
</feature>
<sequence length="73" mass="7793">MDYGLLLHVVVVTGLIVFIAIGAIAMGLILWSTVNGIREMGRCRNSNQLGMDVSFSDLHGDAAEKPKVGGHRA</sequence>
<keyword evidence="1" id="KW-0472">Membrane</keyword>
<comment type="caution">
    <text evidence="2">The sequence shown here is derived from an EMBL/GenBank/DDBJ whole genome shotgun (WGS) entry which is preliminary data.</text>
</comment>
<name>A0ABS7EHG8_9GAMM</name>
<evidence type="ECO:0000313" key="3">
    <source>
        <dbReference type="Proteomes" id="UP001166251"/>
    </source>
</evidence>
<evidence type="ECO:0000256" key="1">
    <source>
        <dbReference type="SAM" id="Phobius"/>
    </source>
</evidence>
<protein>
    <submittedName>
        <fullName evidence="2">Uncharacterized protein</fullName>
    </submittedName>
</protein>
<gene>
    <name evidence="2" type="ORF">K0504_12055</name>
</gene>
<keyword evidence="3" id="KW-1185">Reference proteome</keyword>
<keyword evidence="1" id="KW-1133">Transmembrane helix</keyword>
<dbReference type="Proteomes" id="UP001166251">
    <property type="component" value="Unassembled WGS sequence"/>
</dbReference>
<dbReference type="RefSeq" id="WP_220104446.1">
    <property type="nucleotide sequence ID" value="NZ_JAHZSS010000014.1"/>
</dbReference>
<dbReference type="EMBL" id="JAHZSS010000014">
    <property type="protein sequence ID" value="MBW8191770.1"/>
    <property type="molecule type" value="Genomic_DNA"/>
</dbReference>
<proteinExistence type="predicted"/>